<keyword evidence="2" id="KW-0813">Transport</keyword>
<dbReference type="GO" id="GO:0042956">
    <property type="term" value="P:maltodextrin transmembrane transport"/>
    <property type="evidence" value="ECO:0007669"/>
    <property type="project" value="TreeGrafter"/>
</dbReference>
<sequence>MMENLVKVLAVADPAVNVYVKSEYSILNKFKATHGIDVEFDIIPFENYYEKLMKAFAGELDYDIVMVAGHLWLKDFVAKDYLAQLTEPSDKAYDEMDITEVVRDEMKIDGKKYLYPSFCDGHIMLYRKSMIEPVYGKINKKSITTDEYLDIARKYYKETSKPSVAMKAHESEIFLDILPFIRNEGIEPFDENTHMPQLDDIGCLNALNKYLELKSYAVSGTENFANDEVRKAFQNKEVPMTITWGGQLGMVMDENCIDKEDVGFLALNTSWNVTWSFGVSKASSRKDKAIKLLEYLTSKEVDKYVGSYAGSPVRKSTYEADKDNYPWYEIHYDLVTKYAKPLPKMLNAGKLMEPIYKGVYSVFTDKALPASALKNMHNQVMKLKMEESK</sequence>
<evidence type="ECO:0000256" key="2">
    <source>
        <dbReference type="ARBA" id="ARBA00022448"/>
    </source>
</evidence>
<keyword evidence="3" id="KW-0732">Signal</keyword>
<dbReference type="PANTHER" id="PTHR30061">
    <property type="entry name" value="MALTOSE-BINDING PERIPLASMIC PROTEIN"/>
    <property type="match status" value="1"/>
</dbReference>
<dbReference type="OrthoDB" id="2525137at2"/>
<accession>A0A1T5BM20</accession>
<dbReference type="RefSeq" id="WP_079589555.1">
    <property type="nucleotide sequence ID" value="NZ_CP154629.1"/>
</dbReference>
<gene>
    <name evidence="4" type="ORF">SAMN02745120_1711</name>
</gene>
<dbReference type="AlphaFoldDB" id="A0A1T5BM20"/>
<dbReference type="Proteomes" id="UP000243406">
    <property type="component" value="Unassembled WGS sequence"/>
</dbReference>
<evidence type="ECO:0000256" key="1">
    <source>
        <dbReference type="ARBA" id="ARBA00008520"/>
    </source>
</evidence>
<dbReference type="GO" id="GO:0055052">
    <property type="term" value="C:ATP-binding cassette (ABC) transporter complex, substrate-binding subunit-containing"/>
    <property type="evidence" value="ECO:0007669"/>
    <property type="project" value="TreeGrafter"/>
</dbReference>
<organism evidence="4 5">
    <name type="scientific">Acetoanaerobium noterae</name>
    <dbReference type="NCBI Taxonomy" id="745369"/>
    <lineage>
        <taxon>Bacteria</taxon>
        <taxon>Bacillati</taxon>
        <taxon>Bacillota</taxon>
        <taxon>Clostridia</taxon>
        <taxon>Peptostreptococcales</taxon>
        <taxon>Filifactoraceae</taxon>
        <taxon>Acetoanaerobium</taxon>
    </lineage>
</organism>
<keyword evidence="5" id="KW-1185">Reference proteome</keyword>
<evidence type="ECO:0000256" key="3">
    <source>
        <dbReference type="ARBA" id="ARBA00022729"/>
    </source>
</evidence>
<name>A0A1T5BM20_9FIRM</name>
<dbReference type="GO" id="GO:0015768">
    <property type="term" value="P:maltose transport"/>
    <property type="evidence" value="ECO:0007669"/>
    <property type="project" value="TreeGrafter"/>
</dbReference>
<dbReference type="Pfam" id="PF01547">
    <property type="entry name" value="SBP_bac_1"/>
    <property type="match status" value="1"/>
</dbReference>
<dbReference type="SUPFAM" id="SSF53850">
    <property type="entry name" value="Periplasmic binding protein-like II"/>
    <property type="match status" value="1"/>
</dbReference>
<reference evidence="5" key="1">
    <citation type="submission" date="2017-02" db="EMBL/GenBank/DDBJ databases">
        <authorList>
            <person name="Varghese N."/>
            <person name="Submissions S."/>
        </authorList>
    </citation>
    <scope>NUCLEOTIDE SEQUENCE [LARGE SCALE GENOMIC DNA]</scope>
    <source>
        <strain evidence="5">ATCC 35199</strain>
    </source>
</reference>
<dbReference type="InterPro" id="IPR006059">
    <property type="entry name" value="SBP"/>
</dbReference>
<evidence type="ECO:0000313" key="5">
    <source>
        <dbReference type="Proteomes" id="UP000243406"/>
    </source>
</evidence>
<keyword evidence="4" id="KW-0762">Sugar transport</keyword>
<dbReference type="GO" id="GO:1901982">
    <property type="term" value="F:maltose binding"/>
    <property type="evidence" value="ECO:0007669"/>
    <property type="project" value="TreeGrafter"/>
</dbReference>
<comment type="similarity">
    <text evidence="1">Belongs to the bacterial solute-binding protein 1 family.</text>
</comment>
<dbReference type="Gene3D" id="3.40.190.10">
    <property type="entry name" value="Periplasmic binding protein-like II"/>
    <property type="match status" value="1"/>
</dbReference>
<dbReference type="PANTHER" id="PTHR30061:SF50">
    <property type="entry name" value="MALTOSE_MALTODEXTRIN-BINDING PERIPLASMIC PROTEIN"/>
    <property type="match status" value="1"/>
</dbReference>
<proteinExistence type="inferred from homology"/>
<protein>
    <submittedName>
        <fullName evidence="4">Multiple sugar transport system substrate-binding protein</fullName>
    </submittedName>
</protein>
<evidence type="ECO:0000313" key="4">
    <source>
        <dbReference type="EMBL" id="SKB48137.1"/>
    </source>
</evidence>
<dbReference type="EMBL" id="FUYN01000003">
    <property type="protein sequence ID" value="SKB48137.1"/>
    <property type="molecule type" value="Genomic_DNA"/>
</dbReference>